<feature type="signal peptide" evidence="2">
    <location>
        <begin position="1"/>
        <end position="19"/>
    </location>
</feature>
<reference evidence="3 4" key="1">
    <citation type="submission" date="2019-05" db="EMBL/GenBank/DDBJ databases">
        <title>Emergence of the Ug99 lineage of the wheat stem rust pathogen through somatic hybridization.</title>
        <authorList>
            <person name="Li F."/>
            <person name="Upadhyaya N.M."/>
            <person name="Sperschneider J."/>
            <person name="Matny O."/>
            <person name="Nguyen-Phuc H."/>
            <person name="Mago R."/>
            <person name="Raley C."/>
            <person name="Miller M.E."/>
            <person name="Silverstein K.A.T."/>
            <person name="Henningsen E."/>
            <person name="Hirsch C.D."/>
            <person name="Visser B."/>
            <person name="Pretorius Z.A."/>
            <person name="Steffenson B.J."/>
            <person name="Schwessinger B."/>
            <person name="Dodds P.N."/>
            <person name="Figueroa M."/>
        </authorList>
    </citation>
    <scope>NUCLEOTIDE SEQUENCE [LARGE SCALE GENOMIC DNA]</scope>
    <source>
        <strain evidence="3">21-0</strain>
    </source>
</reference>
<name>A0A5B0PS20_PUCGR</name>
<comment type="caution">
    <text evidence="3">The sequence shown here is derived from an EMBL/GenBank/DDBJ whole genome shotgun (WGS) entry which is preliminary data.</text>
</comment>
<gene>
    <name evidence="3" type="ORF">PGT21_020802</name>
</gene>
<dbReference type="AlphaFoldDB" id="A0A5B0PS20"/>
<dbReference type="Proteomes" id="UP000324748">
    <property type="component" value="Unassembled WGS sequence"/>
</dbReference>
<feature type="region of interest" description="Disordered" evidence="1">
    <location>
        <begin position="286"/>
        <end position="310"/>
    </location>
</feature>
<organism evidence="3 4">
    <name type="scientific">Puccinia graminis f. sp. tritici</name>
    <dbReference type="NCBI Taxonomy" id="56615"/>
    <lineage>
        <taxon>Eukaryota</taxon>
        <taxon>Fungi</taxon>
        <taxon>Dikarya</taxon>
        <taxon>Basidiomycota</taxon>
        <taxon>Pucciniomycotina</taxon>
        <taxon>Pucciniomycetes</taxon>
        <taxon>Pucciniales</taxon>
        <taxon>Pucciniaceae</taxon>
        <taxon>Puccinia</taxon>
    </lineage>
</organism>
<proteinExistence type="predicted"/>
<dbReference type="OrthoDB" id="2513962at2759"/>
<sequence length="941" mass="108373">MKCHLLFVIFCYLDCRALGRPGFRLGLDQLQPWIEEGLNVGSSGNRKRPLENEHILQQPHPSAVPVNRHVGPLQASSIENSEKRHKAELLGSDGSCPTPDISRDHFDANLSHTFDKNLEAMVALDDHQGQLYHQPSDPTRQRSSSSLLPLPAYNQPLFGIPDFHEDLLPLPSASNWQDQVHQGSFYHEADDFFKQGPTGALLPLPTSDQPLFGISESLGKEFTNLPSASNWLDMDHDQGRNYHQTSYPAEEGSARSVLPIPTSDEQLPLVISGNLEEEYPTLPSASNWLDTEQQGHPHHDKDNFPNSDQLTASLLTHPSFDHPLPGILDKYFPNLPSASSYFHESVLQENNISQKSSKCFGELGNCSMHVQNSPGLLESFESSPYPKSGNPNQLIDTNLQESSSHPEVVPDHHESQEDENLELVFSIESLSERRADWMEKMEQLRISGSNFFDFWRINTVPERMIDTELLEGHLSKFAEHMRTTSKRVQDLQKNWNTYAMKDYPALRIPLSGTDDFFIRVIGDKRKSTQTRYYQISNFKNIMKSLILINNAVSRQFNPADAEMNEVSSNTQLLNWLFDQSFIPKNSFPVFGTFPKDHNLKPGEEFGLVQKILLDQLSRSKSNEYSFEASILIISLWYIDYNPKLWKNIKNYQEGCSPQISMILFVGRFIFSGINFNQNNEEFKDFHVLGTNIPGNLKEPDLSKFPITMKPERWDKKNFDGSIKSLRELFKIDPSHFDKRVISVEGLPVKLKKFKTKTKQKACKYRIRIDDSVDHLYIKRFIVKVELLGRHLQICHRDLITQLKLRGKKMNEDSFDSFNKWFENILLGKEGGSFPIIGDVESGKDQFDFTDWGEVQSYLIKQYFSDSSGYFKAVWISLALLEYWYKCFQNPEYFFQTDNEYWNIMIKSLGKKMSISGRYSLKNFDEKGFYSPYGFRRRNRFD</sequence>
<keyword evidence="4" id="KW-1185">Reference proteome</keyword>
<feature type="compositionally biased region" description="Polar residues" evidence="1">
    <location>
        <begin position="389"/>
        <end position="405"/>
    </location>
</feature>
<feature type="region of interest" description="Disordered" evidence="1">
    <location>
        <begin position="377"/>
        <end position="417"/>
    </location>
</feature>
<evidence type="ECO:0000313" key="3">
    <source>
        <dbReference type="EMBL" id="KAA1103534.1"/>
    </source>
</evidence>
<dbReference type="EMBL" id="VSWC01000042">
    <property type="protein sequence ID" value="KAA1103534.1"/>
    <property type="molecule type" value="Genomic_DNA"/>
</dbReference>
<evidence type="ECO:0000256" key="2">
    <source>
        <dbReference type="SAM" id="SignalP"/>
    </source>
</evidence>
<feature type="compositionally biased region" description="Basic and acidic residues" evidence="1">
    <location>
        <begin position="293"/>
        <end position="303"/>
    </location>
</feature>
<protein>
    <submittedName>
        <fullName evidence="3">Uncharacterized protein</fullName>
    </submittedName>
</protein>
<evidence type="ECO:0000313" key="4">
    <source>
        <dbReference type="Proteomes" id="UP000324748"/>
    </source>
</evidence>
<keyword evidence="2" id="KW-0732">Signal</keyword>
<evidence type="ECO:0000256" key="1">
    <source>
        <dbReference type="SAM" id="MobiDB-lite"/>
    </source>
</evidence>
<accession>A0A5B0PS20</accession>
<feature type="chain" id="PRO_5022830245" evidence="2">
    <location>
        <begin position="20"/>
        <end position="941"/>
    </location>
</feature>